<keyword evidence="6" id="KW-0812">Transmembrane</keyword>
<dbReference type="PANTHER" id="PTHR10507:SF0">
    <property type="entry name" value="CELL DIVISION CONTROL PROTEIN 45 HOMOLOG"/>
    <property type="match status" value="1"/>
</dbReference>
<reference evidence="7 8" key="1">
    <citation type="submission" date="2020-04" db="EMBL/GenBank/DDBJ databases">
        <authorList>
            <person name="Laetsch R D."/>
            <person name="Stevens L."/>
            <person name="Kumar S."/>
            <person name="Blaxter L. M."/>
        </authorList>
    </citation>
    <scope>NUCLEOTIDE SEQUENCE [LARGE SCALE GENOMIC DNA]</scope>
</reference>
<dbReference type="GO" id="GO:0003682">
    <property type="term" value="F:chromatin binding"/>
    <property type="evidence" value="ECO:0007669"/>
    <property type="project" value="TreeGrafter"/>
</dbReference>
<dbReference type="GO" id="GO:0006270">
    <property type="term" value="P:DNA replication initiation"/>
    <property type="evidence" value="ECO:0007669"/>
    <property type="project" value="InterPro"/>
</dbReference>
<dbReference type="Proteomes" id="UP000494206">
    <property type="component" value="Unassembled WGS sequence"/>
</dbReference>
<name>A0A8S1ETM2_9PELO</name>
<dbReference type="OrthoDB" id="10258882at2759"/>
<dbReference type="PANTHER" id="PTHR10507">
    <property type="entry name" value="CDC45-RELATED PROTEIN"/>
    <property type="match status" value="1"/>
</dbReference>
<keyword evidence="6" id="KW-1133">Transmembrane helix</keyword>
<comment type="subcellular location">
    <subcellularLocation>
        <location evidence="1">Nucleus</location>
    </subcellularLocation>
</comment>
<dbReference type="InterPro" id="IPR003874">
    <property type="entry name" value="CDC45"/>
</dbReference>
<evidence type="ECO:0000313" key="7">
    <source>
        <dbReference type="EMBL" id="CAB3401292.1"/>
    </source>
</evidence>
<feature type="transmembrane region" description="Helical" evidence="6">
    <location>
        <begin position="161"/>
        <end position="181"/>
    </location>
</feature>
<keyword evidence="6" id="KW-0472">Membrane</keyword>
<dbReference type="AlphaFoldDB" id="A0A8S1ETM2"/>
<evidence type="ECO:0000256" key="2">
    <source>
        <dbReference type="ARBA" id="ARBA00010727"/>
    </source>
</evidence>
<evidence type="ECO:0008006" key="9">
    <source>
        <dbReference type="Google" id="ProtNLM"/>
    </source>
</evidence>
<proteinExistence type="inferred from homology"/>
<dbReference type="InterPro" id="IPR005047">
    <property type="entry name" value="7TM_GPCR_serpentine_rcpt_Srxa"/>
</dbReference>
<organism evidence="7 8">
    <name type="scientific">Caenorhabditis bovis</name>
    <dbReference type="NCBI Taxonomy" id="2654633"/>
    <lineage>
        <taxon>Eukaryota</taxon>
        <taxon>Metazoa</taxon>
        <taxon>Ecdysozoa</taxon>
        <taxon>Nematoda</taxon>
        <taxon>Chromadorea</taxon>
        <taxon>Rhabditida</taxon>
        <taxon>Rhabditina</taxon>
        <taxon>Rhabditomorpha</taxon>
        <taxon>Rhabditoidea</taxon>
        <taxon>Rhabditidae</taxon>
        <taxon>Peloderinae</taxon>
        <taxon>Caenorhabditis</taxon>
    </lineage>
</organism>
<evidence type="ECO:0000256" key="1">
    <source>
        <dbReference type="ARBA" id="ARBA00004123"/>
    </source>
</evidence>
<comment type="similarity">
    <text evidence="2">Belongs to the CDC45 family.</text>
</comment>
<evidence type="ECO:0000256" key="6">
    <source>
        <dbReference type="SAM" id="Phobius"/>
    </source>
</evidence>
<sequence length="760" mass="86927">MFKSIVFNVIFLYATYKQPKKSYLPIVYIYNMSASAIILAVMVLSNVYLGAVLPDSIYGAYRDTIGPELSLFATFIYFHPQLTSLVMTINRICALSTIRTSSWFSVKRVWMYTGAHALFNLTLLLIPYFSPCQVKFDAKKLAYISGCAPNAHPVTVFCNSYAIALPVTCFSLNIMIVIYFMQYFEYLEALMILKDNFRQGFYDVIKRESVVLMVSTDTDALCTTMILSHLLKCDDVPYSIVAVDGWQDVEKGFAELQDQKTSIVMINCGANRSLSRLQIPAQATIYVIDSHRPFHIENVFENDQVHILADSQEIEELRMPNPEEIIREESDDDTDDDDDQFGEAYENRMEKIQRKAIKREELRLWERRRQNVLWTYYESAWCGAPSCVRLLELAADLNRTSAEIMWYAAVGLNSVFVDRLISIELYTAICVDRMRPFIHKFSPKTILNQGKVDDLLHISFAKELPIALYSHWDLYSAMMVDEYFSIKTKNWTQKGDINIRHLLANLGITLAETRQKFDALSTEQKNVVVEILEKEIDSSFATFYAHLGYCGKLNAVDVARAVAVRMEIPKAKNAMDRFMSGGMILRASISGSKQHRQNIIQTFETSCQRTLLVTWKTVAAALNQSEIIPNGPYYLFSCSRPIDDDMVESRHFLYNTIGFLIRAFASMKKGRSTKPLIGMFPLTGEKAGWLMVTGVMPLATVYDDNLIKTCIGRAFERVKKMAPKLRIRDDFFNSDIILLKSEDRTRFIDCLQSIFEGTNN</sequence>
<keyword evidence="5" id="KW-0131">Cell cycle</keyword>
<dbReference type="Pfam" id="PF03383">
    <property type="entry name" value="Serpentine_r_xa"/>
    <property type="match status" value="1"/>
</dbReference>
<dbReference type="GO" id="GO:1902977">
    <property type="term" value="P:mitotic DNA replication preinitiation complex assembly"/>
    <property type="evidence" value="ECO:0007669"/>
    <property type="project" value="TreeGrafter"/>
</dbReference>
<evidence type="ECO:0000256" key="3">
    <source>
        <dbReference type="ARBA" id="ARBA00022705"/>
    </source>
</evidence>
<feature type="transmembrane region" description="Helical" evidence="6">
    <location>
        <begin position="109"/>
        <end position="129"/>
    </location>
</feature>
<gene>
    <name evidence="7" type="ORF">CBOVIS_LOCUS4059</name>
</gene>
<dbReference type="GO" id="GO:0031261">
    <property type="term" value="C:DNA replication preinitiation complex"/>
    <property type="evidence" value="ECO:0007669"/>
    <property type="project" value="TreeGrafter"/>
</dbReference>
<dbReference type="GO" id="GO:0000727">
    <property type="term" value="P:double-strand break repair via break-induced replication"/>
    <property type="evidence" value="ECO:0007669"/>
    <property type="project" value="TreeGrafter"/>
</dbReference>
<evidence type="ECO:0000256" key="4">
    <source>
        <dbReference type="ARBA" id="ARBA00023242"/>
    </source>
</evidence>
<keyword evidence="8" id="KW-1185">Reference proteome</keyword>
<dbReference type="GO" id="GO:0003688">
    <property type="term" value="F:DNA replication origin binding"/>
    <property type="evidence" value="ECO:0007669"/>
    <property type="project" value="TreeGrafter"/>
</dbReference>
<dbReference type="EMBL" id="CADEPM010000003">
    <property type="protein sequence ID" value="CAB3401292.1"/>
    <property type="molecule type" value="Genomic_DNA"/>
</dbReference>
<dbReference type="GO" id="GO:0003697">
    <property type="term" value="F:single-stranded DNA binding"/>
    <property type="evidence" value="ECO:0007669"/>
    <property type="project" value="TreeGrafter"/>
</dbReference>
<comment type="caution">
    <text evidence="7">The sequence shown here is derived from an EMBL/GenBank/DDBJ whole genome shotgun (WGS) entry which is preliminary data.</text>
</comment>
<evidence type="ECO:0000313" key="8">
    <source>
        <dbReference type="Proteomes" id="UP000494206"/>
    </source>
</evidence>
<keyword evidence="4" id="KW-0539">Nucleus</keyword>
<evidence type="ECO:0000256" key="5">
    <source>
        <dbReference type="ARBA" id="ARBA00023306"/>
    </source>
</evidence>
<feature type="transmembrane region" description="Helical" evidence="6">
    <location>
        <begin position="27"/>
        <end position="49"/>
    </location>
</feature>
<keyword evidence="3" id="KW-0235">DNA replication</keyword>
<accession>A0A8S1ETM2</accession>
<protein>
    <recommendedName>
        <fullName evidence="9">Cell division control protein 45 homolog</fullName>
    </recommendedName>
</protein>
<dbReference type="Pfam" id="PF02724">
    <property type="entry name" value="CDC45"/>
    <property type="match status" value="1"/>
</dbReference>